<accession>A0A1F6WAR8</accession>
<evidence type="ECO:0008006" key="3">
    <source>
        <dbReference type="Google" id="ProtNLM"/>
    </source>
</evidence>
<gene>
    <name evidence="1" type="ORF">A3F19_03055</name>
</gene>
<dbReference type="Gene3D" id="3.40.50.1820">
    <property type="entry name" value="alpha/beta hydrolase"/>
    <property type="match status" value="1"/>
</dbReference>
<protein>
    <recommendedName>
        <fullName evidence="3">PGAP1 family protein</fullName>
    </recommendedName>
</protein>
<dbReference type="Pfam" id="PF02450">
    <property type="entry name" value="LCAT"/>
    <property type="match status" value="1"/>
</dbReference>
<dbReference type="Proteomes" id="UP000177052">
    <property type="component" value="Unassembled WGS sequence"/>
</dbReference>
<dbReference type="SUPFAM" id="SSF53474">
    <property type="entry name" value="alpha/beta-Hydrolases"/>
    <property type="match status" value="1"/>
</dbReference>
<dbReference type="NCBIfam" id="NF047446">
    <property type="entry name" value="barrel_OmpL47"/>
    <property type="match status" value="1"/>
</dbReference>
<sequence length="978" mass="106646">MALLSKTLKLLVSVAILASLWGVYLAHASTVYSQPFIGTNIQLGTSEPISTRYYSYYFGGATLANPPMNSGYWTSTAVINKVRVKRISGVLCNIIANSVFIGNTEGNIVGEAHPLNSPSTFLEGYCDINLLRDIPIGTKISSISLVADNVFATDMVVDGSPNNAGISVSGYNDAQTNGGFAFQLCDNLECDGTFSLPPSILHNPVLIVPGVLGTDINKGSEKLWLDLGRNFLDIGDQFMDSLQFLSTRQPLDTNLTVGDVIREATGTPSTLVNFNYTKGLIDLFTSQGYTEGVNSDATLFTFPYDWRYGITGIINGTTNTTVDLLQQKIQDIKTQTGSDEVDIIAHSTGGLLVKKYVIDNPVNNYIDKAVFVGVPNTGAPKAIKVLLQGDGFGIPWLADGEMKKIAENLPVVYDLSPSQEYYNQKGSYVKIINQGLFSSTTQDLDFNQASNFLTTGHQLNSQALTNAQNLHTPNFDNFDLRTADVNLYSINGCKAGTIGKIVERRVKTILGGTNIGYDQPERVPGDGTVPLESATNLPIDSANKYYALQSDHGKMLSQDNIRQQIVNIISGSSLIVDDTKISQDISECKLNGKAISVFSPLDIDITDQDGNHAGLVSGGIENNIPNVSFDIMGEHKFVYLPDNEGQTYTINIKGTGDGTFTLKEQDIDDNQVIQTQVFSNIPVSTFLIGQVNLGNITTLSLDNNGDGGIDQTIQSSSVTNSEQSKDLIPPVSNTVITGLAGQPSFYRGDVNINLSAIDPIITGQENQTSGVLKTSYNLDNASYQTYLPSNVININTEGHHILKFFSTDKAGNNETEQSLTFTIDKTAPEFVIQFNPSSKDLQFTGTDNLSNISNITILDQDDVITLTDQAGNITQIKLKDKERKHKLKAEIRSLSYNNQLVDITKNKLVFNWKFDKQENLKKLIQRVKSKKDFNIDAIYEDGNTIITGKDQNGKISKLLSGLTLLKISTEKGDLNWGY</sequence>
<dbReference type="PANTHER" id="PTHR11440">
    <property type="entry name" value="LECITHIN-CHOLESTEROL ACYLTRANSFERASE-RELATED"/>
    <property type="match status" value="1"/>
</dbReference>
<proteinExistence type="predicted"/>
<organism evidence="1 2">
    <name type="scientific">Candidatus Nomurabacteria bacterium RIFCSPHIGHO2_12_FULL_37_29</name>
    <dbReference type="NCBI Taxonomy" id="1801759"/>
    <lineage>
        <taxon>Bacteria</taxon>
        <taxon>Candidatus Nomuraibacteriota</taxon>
    </lineage>
</organism>
<dbReference type="InterPro" id="IPR058094">
    <property type="entry name" value="Ig-like_OmpL47-like"/>
</dbReference>
<comment type="caution">
    <text evidence="1">The sequence shown here is derived from an EMBL/GenBank/DDBJ whole genome shotgun (WGS) entry which is preliminary data.</text>
</comment>
<dbReference type="Gene3D" id="3.30.1920.20">
    <property type="match status" value="1"/>
</dbReference>
<dbReference type="AlphaFoldDB" id="A0A1F6WAR8"/>
<name>A0A1F6WAR8_9BACT</name>
<dbReference type="GO" id="GO:0006629">
    <property type="term" value="P:lipid metabolic process"/>
    <property type="evidence" value="ECO:0007669"/>
    <property type="project" value="InterPro"/>
</dbReference>
<dbReference type="GO" id="GO:0008374">
    <property type="term" value="F:O-acyltransferase activity"/>
    <property type="evidence" value="ECO:0007669"/>
    <property type="project" value="InterPro"/>
</dbReference>
<dbReference type="InterPro" id="IPR003386">
    <property type="entry name" value="LACT/PDAT_acylTrfase"/>
</dbReference>
<reference evidence="1 2" key="1">
    <citation type="journal article" date="2016" name="Nat. Commun.">
        <title>Thousands of microbial genomes shed light on interconnected biogeochemical processes in an aquifer system.</title>
        <authorList>
            <person name="Anantharaman K."/>
            <person name="Brown C.T."/>
            <person name="Hug L.A."/>
            <person name="Sharon I."/>
            <person name="Castelle C.J."/>
            <person name="Probst A.J."/>
            <person name="Thomas B.C."/>
            <person name="Singh A."/>
            <person name="Wilkins M.J."/>
            <person name="Karaoz U."/>
            <person name="Brodie E.L."/>
            <person name="Williams K.H."/>
            <person name="Hubbard S.S."/>
            <person name="Banfield J.F."/>
        </authorList>
    </citation>
    <scope>NUCLEOTIDE SEQUENCE [LARGE SCALE GENOMIC DNA]</scope>
</reference>
<evidence type="ECO:0000313" key="1">
    <source>
        <dbReference type="EMBL" id="OGI78974.1"/>
    </source>
</evidence>
<evidence type="ECO:0000313" key="2">
    <source>
        <dbReference type="Proteomes" id="UP000177052"/>
    </source>
</evidence>
<dbReference type="InterPro" id="IPR029058">
    <property type="entry name" value="AB_hydrolase_fold"/>
</dbReference>
<dbReference type="EMBL" id="MFUJ01000033">
    <property type="protein sequence ID" value="OGI78974.1"/>
    <property type="molecule type" value="Genomic_DNA"/>
</dbReference>